<feature type="signal peptide" evidence="1">
    <location>
        <begin position="1"/>
        <end position="32"/>
    </location>
</feature>
<organism evidence="2 3">
    <name type="scientific">Mycolicibacterium agri</name>
    <name type="common">Mycobacterium agri</name>
    <dbReference type="NCBI Taxonomy" id="36811"/>
    <lineage>
        <taxon>Bacteria</taxon>
        <taxon>Bacillati</taxon>
        <taxon>Actinomycetota</taxon>
        <taxon>Actinomycetes</taxon>
        <taxon>Mycobacteriales</taxon>
        <taxon>Mycobacteriaceae</taxon>
        <taxon>Mycolicibacterium</taxon>
    </lineage>
</organism>
<dbReference type="AlphaFoldDB" id="A0A7I9W3A9"/>
<proteinExistence type="predicted"/>
<dbReference type="EMBL" id="BLKS01000001">
    <property type="protein sequence ID" value="GFG52181.1"/>
    <property type="molecule type" value="Genomic_DNA"/>
</dbReference>
<gene>
    <name evidence="2" type="ORF">MAGR_36220</name>
</gene>
<evidence type="ECO:0000313" key="2">
    <source>
        <dbReference type="EMBL" id="GFG52181.1"/>
    </source>
</evidence>
<comment type="caution">
    <text evidence="2">The sequence shown here is derived from an EMBL/GenBank/DDBJ whole genome shotgun (WGS) entry which is preliminary data.</text>
</comment>
<keyword evidence="1" id="KW-0732">Signal</keyword>
<feature type="chain" id="PRO_5029877726" evidence="1">
    <location>
        <begin position="33"/>
        <end position="167"/>
    </location>
</feature>
<reference evidence="2 3" key="1">
    <citation type="journal article" date="2019" name="Emerg. Microbes Infect.">
        <title>Comprehensive subspecies identification of 175 nontuberculous mycobacteria species based on 7547 genomic profiles.</title>
        <authorList>
            <person name="Matsumoto Y."/>
            <person name="Kinjo T."/>
            <person name="Motooka D."/>
            <person name="Nabeya D."/>
            <person name="Jung N."/>
            <person name="Uechi K."/>
            <person name="Horii T."/>
            <person name="Iida T."/>
            <person name="Fujita J."/>
            <person name="Nakamura S."/>
        </authorList>
    </citation>
    <scope>NUCLEOTIDE SEQUENCE [LARGE SCALE GENOMIC DNA]</scope>
    <source>
        <strain evidence="2 3">JCM 6377</strain>
    </source>
</reference>
<accession>A0A7I9W3A9</accession>
<evidence type="ECO:0000256" key="1">
    <source>
        <dbReference type="SAM" id="SignalP"/>
    </source>
</evidence>
<name>A0A7I9W3A9_MYCAG</name>
<protein>
    <submittedName>
        <fullName evidence="2">Uncharacterized protein</fullName>
    </submittedName>
</protein>
<dbReference type="Proteomes" id="UP000465302">
    <property type="component" value="Unassembled WGS sequence"/>
</dbReference>
<sequence length="167" mass="17324">MSPMSLKTVAVRSFAAAFVSAASLTAAGPAHADPVAPFPLAPNDCDWIIFNTDDVIQQDNGLQVHVSWAGMDGGGTGSYRGAQGYDWSGPVDGGIVKGTNNLDFTIAFHEQAGPYNQGPSPHAPTNHYTGTIDNETSAHGTTVNDSGVSNAWTMAGDFRCIARAPAS</sequence>
<evidence type="ECO:0000313" key="3">
    <source>
        <dbReference type="Proteomes" id="UP000465302"/>
    </source>
</evidence>